<organism evidence="10 11">
    <name type="scientific">Methanomicrobium antiquum</name>
    <dbReference type="NCBI Taxonomy" id="487686"/>
    <lineage>
        <taxon>Archaea</taxon>
        <taxon>Methanobacteriati</taxon>
        <taxon>Methanobacteriota</taxon>
        <taxon>Stenosarchaea group</taxon>
        <taxon>Methanomicrobia</taxon>
        <taxon>Methanomicrobiales</taxon>
        <taxon>Methanomicrobiaceae</taxon>
        <taxon>Methanomicrobium</taxon>
    </lineage>
</organism>
<keyword evidence="7" id="KW-0051">Antiviral defense</keyword>
<comment type="subcellular location">
    <subcellularLocation>
        <location evidence="2">Cell membrane</location>
        <topology evidence="2">Multi-pass membrane protein</topology>
    </subcellularLocation>
    <subcellularLocation>
        <location evidence="1">Cytoplasm</location>
    </subcellularLocation>
</comment>
<evidence type="ECO:0000256" key="9">
    <source>
        <dbReference type="SAM" id="MobiDB-lite"/>
    </source>
</evidence>
<evidence type="ECO:0000313" key="10">
    <source>
        <dbReference type="EMBL" id="WFN36932.1"/>
    </source>
</evidence>
<keyword evidence="3" id="KW-1134">Transmembrane beta strand</keyword>
<evidence type="ECO:0000256" key="7">
    <source>
        <dbReference type="ARBA" id="ARBA00023118"/>
    </source>
</evidence>
<dbReference type="AlphaFoldDB" id="A0AAF0FQX1"/>
<evidence type="ECO:0000256" key="8">
    <source>
        <dbReference type="ARBA" id="ARBA00023136"/>
    </source>
</evidence>
<protein>
    <submittedName>
        <fullName evidence="10">Uncharacterized protein</fullName>
    </submittedName>
</protein>
<dbReference type="Pfam" id="PF26164">
    <property type="entry name" value="Bact_GSDM"/>
    <property type="match status" value="1"/>
</dbReference>
<dbReference type="Proteomes" id="UP001218895">
    <property type="component" value="Chromosome"/>
</dbReference>
<sequence length="298" mass="33517">MSTNPVGIKGSAMIEKLAQAGYFFILPDRDYIPLIVTKAKNKNDHPEILGPVTSFVKNPKKELPFIRKDEPKWNIADSYEDKDKASIELSTNELLSKVLKSVLGINITAKYSGFDSVKISFNKVTSDSIYQTELMDYLNEGLVTDNQSIKRLCDKSGKCFVIYDTLKAQDFSISFINKKKTATDNEINLFLKSAGVSSLGDFSEIYNGSIIYSGTEPQTFAFKGIGFFLIKNFLSSGHHVEFRKRTRGLSEEIETPKETSADSFMHNKTNRDNSGIPAQESYKINTEPKINFNAFEFI</sequence>
<proteinExistence type="predicted"/>
<reference evidence="10" key="1">
    <citation type="submission" date="2022-01" db="EMBL/GenBank/DDBJ databases">
        <title>Complete genome of Methanomicrobium antiquum DSM 21220.</title>
        <authorList>
            <person name="Chen S.-C."/>
            <person name="You Y.-T."/>
            <person name="Zhou Y.-Z."/>
            <person name="Lai M.-C."/>
        </authorList>
    </citation>
    <scope>NUCLEOTIDE SEQUENCE</scope>
    <source>
        <strain evidence="10">DSM 21220</strain>
    </source>
</reference>
<evidence type="ECO:0000256" key="1">
    <source>
        <dbReference type="ARBA" id="ARBA00004496"/>
    </source>
</evidence>
<dbReference type="EMBL" id="CP091092">
    <property type="protein sequence ID" value="WFN36932.1"/>
    <property type="molecule type" value="Genomic_DNA"/>
</dbReference>
<keyword evidence="11" id="KW-1185">Reference proteome</keyword>
<evidence type="ECO:0000313" key="11">
    <source>
        <dbReference type="Proteomes" id="UP001218895"/>
    </source>
</evidence>
<name>A0AAF0FQX1_9EURY</name>
<evidence type="ECO:0000256" key="6">
    <source>
        <dbReference type="ARBA" id="ARBA00022692"/>
    </source>
</evidence>
<keyword evidence="8" id="KW-0472">Membrane</keyword>
<evidence type="ECO:0000256" key="3">
    <source>
        <dbReference type="ARBA" id="ARBA00022452"/>
    </source>
</evidence>
<dbReference type="RefSeq" id="WP_278099769.1">
    <property type="nucleotide sequence ID" value="NZ_CP091092.1"/>
</dbReference>
<gene>
    <name evidence="10" type="ORF">L1994_00605</name>
</gene>
<keyword evidence="4" id="KW-1003">Cell membrane</keyword>
<dbReference type="InterPro" id="IPR058978">
    <property type="entry name" value="GSDM_bact-type"/>
</dbReference>
<dbReference type="GeneID" id="79948851"/>
<evidence type="ECO:0000256" key="4">
    <source>
        <dbReference type="ARBA" id="ARBA00022475"/>
    </source>
</evidence>
<keyword evidence="6" id="KW-0812">Transmembrane</keyword>
<dbReference type="KEGG" id="manq:L1994_00605"/>
<evidence type="ECO:0000256" key="2">
    <source>
        <dbReference type="ARBA" id="ARBA00004651"/>
    </source>
</evidence>
<feature type="region of interest" description="Disordered" evidence="9">
    <location>
        <begin position="256"/>
        <end position="278"/>
    </location>
</feature>
<accession>A0AAF0FQX1</accession>
<evidence type="ECO:0000256" key="5">
    <source>
        <dbReference type="ARBA" id="ARBA00022490"/>
    </source>
</evidence>
<keyword evidence="5" id="KW-0963">Cytoplasm</keyword>